<evidence type="ECO:0000313" key="2">
    <source>
        <dbReference type="EnsemblPlants" id="QL02p023292:mrna"/>
    </source>
</evidence>
<dbReference type="InParanoid" id="A0A7N2KU83"/>
<proteinExistence type="predicted"/>
<dbReference type="InterPro" id="IPR044730">
    <property type="entry name" value="RNase_H-like_dom_plant"/>
</dbReference>
<name>A0A7N2KU83_QUELO</name>
<dbReference type="Gene3D" id="3.30.420.10">
    <property type="entry name" value="Ribonuclease H-like superfamily/Ribonuclease H"/>
    <property type="match status" value="1"/>
</dbReference>
<evidence type="ECO:0000313" key="3">
    <source>
        <dbReference type="Proteomes" id="UP000594261"/>
    </source>
</evidence>
<dbReference type="SUPFAM" id="SSF53098">
    <property type="entry name" value="Ribonuclease H-like"/>
    <property type="match status" value="1"/>
</dbReference>
<feature type="domain" description="RNase H type-1" evidence="1">
    <location>
        <begin position="118"/>
        <end position="237"/>
    </location>
</feature>
<evidence type="ECO:0000259" key="1">
    <source>
        <dbReference type="Pfam" id="PF13456"/>
    </source>
</evidence>
<dbReference type="InterPro" id="IPR002156">
    <property type="entry name" value="RNaseH_domain"/>
</dbReference>
<dbReference type="InterPro" id="IPR036397">
    <property type="entry name" value="RNaseH_sf"/>
</dbReference>
<dbReference type="Gramene" id="QL02p023292:mrna">
    <property type="protein sequence ID" value="QL02p023292:mrna"/>
    <property type="gene ID" value="QL02p023292"/>
</dbReference>
<dbReference type="PANTHER" id="PTHR47723:SF19">
    <property type="entry name" value="POLYNUCLEOTIDYL TRANSFERASE, RIBONUCLEASE H-LIKE SUPERFAMILY PROTEIN"/>
    <property type="match status" value="1"/>
</dbReference>
<dbReference type="EnsemblPlants" id="QL02p023292:mrna">
    <property type="protein sequence ID" value="QL02p023292:mrna"/>
    <property type="gene ID" value="QL02p023292"/>
</dbReference>
<dbReference type="Pfam" id="PF13456">
    <property type="entry name" value="RVT_3"/>
    <property type="match status" value="1"/>
</dbReference>
<dbReference type="Proteomes" id="UP000594261">
    <property type="component" value="Chromosome 2"/>
</dbReference>
<protein>
    <recommendedName>
        <fullName evidence="1">RNase H type-1 domain-containing protein</fullName>
    </recommendedName>
</protein>
<accession>A0A7N2KU83</accession>
<dbReference type="AlphaFoldDB" id="A0A7N2KU83"/>
<organism evidence="2 3">
    <name type="scientific">Quercus lobata</name>
    <name type="common">Valley oak</name>
    <dbReference type="NCBI Taxonomy" id="97700"/>
    <lineage>
        <taxon>Eukaryota</taxon>
        <taxon>Viridiplantae</taxon>
        <taxon>Streptophyta</taxon>
        <taxon>Embryophyta</taxon>
        <taxon>Tracheophyta</taxon>
        <taxon>Spermatophyta</taxon>
        <taxon>Magnoliopsida</taxon>
        <taxon>eudicotyledons</taxon>
        <taxon>Gunneridae</taxon>
        <taxon>Pentapetalae</taxon>
        <taxon>rosids</taxon>
        <taxon>fabids</taxon>
        <taxon>Fagales</taxon>
        <taxon>Fagaceae</taxon>
        <taxon>Quercus</taxon>
    </lineage>
</organism>
<reference evidence="2" key="2">
    <citation type="submission" date="2021-01" db="UniProtKB">
        <authorList>
            <consortium name="EnsemblPlants"/>
        </authorList>
    </citation>
    <scope>IDENTIFICATION</scope>
</reference>
<sequence length="269" mass="29935">MWRACRNSLPNLVRRTILNNPSCDRCPQDAESTIHAVWSCPGLDVVWSDPILWSARRTRQFVDFKELLSWMITNHQDPELFATIAWSVWTHRNQNSNHSSPVLSGSPQPPSVDCLKINFDGAIFKAEELSGIGVAIRESHGLVIALLFEKLPRAYSAEEVEVLAAARALVFAREIGVDNIILEGDSSTVIKALQGEDRSLSACGLLIEDVKLLSRSFSKLLYSHIRRESNKLAYSLAPFLVSISDFEVLMEFVPSPLVAIFQVDLAGDS</sequence>
<dbReference type="InterPro" id="IPR012337">
    <property type="entry name" value="RNaseH-like_sf"/>
</dbReference>
<dbReference type="InterPro" id="IPR053151">
    <property type="entry name" value="RNase_H-like"/>
</dbReference>
<dbReference type="CDD" id="cd06222">
    <property type="entry name" value="RNase_H_like"/>
    <property type="match status" value="1"/>
</dbReference>
<dbReference type="GO" id="GO:0003676">
    <property type="term" value="F:nucleic acid binding"/>
    <property type="evidence" value="ECO:0007669"/>
    <property type="project" value="InterPro"/>
</dbReference>
<keyword evidence="3" id="KW-1185">Reference proteome</keyword>
<reference evidence="3" key="1">
    <citation type="journal article" date="2016" name="G3 (Bethesda)">
        <title>First Draft Assembly and Annotation of the Genome of a California Endemic Oak Quercus lobata Nee (Fagaceae).</title>
        <authorList>
            <person name="Sork V.L."/>
            <person name="Fitz-Gibbon S.T."/>
            <person name="Puiu D."/>
            <person name="Crepeau M."/>
            <person name="Gugger P.F."/>
            <person name="Sherman R."/>
            <person name="Stevens K."/>
            <person name="Langley C.H."/>
            <person name="Pellegrini M."/>
            <person name="Salzberg S.L."/>
        </authorList>
    </citation>
    <scope>NUCLEOTIDE SEQUENCE [LARGE SCALE GENOMIC DNA]</scope>
    <source>
        <strain evidence="3">cv. SW786</strain>
    </source>
</reference>
<dbReference type="OMA" id="YSHIRRE"/>
<dbReference type="GO" id="GO:0004523">
    <property type="term" value="F:RNA-DNA hybrid ribonuclease activity"/>
    <property type="evidence" value="ECO:0007669"/>
    <property type="project" value="InterPro"/>
</dbReference>
<dbReference type="PANTHER" id="PTHR47723">
    <property type="entry name" value="OS05G0353850 PROTEIN"/>
    <property type="match status" value="1"/>
</dbReference>